<evidence type="ECO:0000313" key="1">
    <source>
        <dbReference type="EMBL" id="KIC77903.1"/>
    </source>
</evidence>
<dbReference type="OrthoDB" id="10000619at2"/>
<dbReference type="EMBL" id="JWIY01000002">
    <property type="protein sequence ID" value="KIC77903.1"/>
    <property type="molecule type" value="Genomic_DNA"/>
</dbReference>
<dbReference type="RefSeq" id="WP_039677526.1">
    <property type="nucleotide sequence ID" value="NZ_JWIY01000002.1"/>
</dbReference>
<dbReference type="Proteomes" id="UP000031339">
    <property type="component" value="Unassembled WGS sequence"/>
</dbReference>
<gene>
    <name evidence="1" type="ORF">RN79_06835</name>
</gene>
<name>A0A0C1HUX6_STRCV</name>
<evidence type="ECO:0000313" key="2">
    <source>
        <dbReference type="Proteomes" id="UP000031339"/>
    </source>
</evidence>
<sequence length="95" mass="11206">MALFGNNAKKQAKLDAEKEKYYMASREFYEEADMLNIWEKYPEHVAQAGNIMKNKLYSSLTANSANLYEMVQIQQNWIKIKQNEEIIELLKNLNK</sequence>
<proteinExistence type="predicted"/>
<protein>
    <submittedName>
        <fullName evidence="1">Uncharacterized protein</fullName>
    </submittedName>
</protein>
<comment type="caution">
    <text evidence="1">The sequence shown here is derived from an EMBL/GenBank/DDBJ whole genome shotgun (WGS) entry which is preliminary data.</text>
</comment>
<organism evidence="1 2">
    <name type="scientific">Streptococcus constellatus</name>
    <dbReference type="NCBI Taxonomy" id="76860"/>
    <lineage>
        <taxon>Bacteria</taxon>
        <taxon>Bacillati</taxon>
        <taxon>Bacillota</taxon>
        <taxon>Bacilli</taxon>
        <taxon>Lactobacillales</taxon>
        <taxon>Streptococcaceae</taxon>
        <taxon>Streptococcus</taxon>
        <taxon>Streptococcus anginosus group</taxon>
    </lineage>
</organism>
<accession>A0A0C1HUX6</accession>
<reference evidence="1 2" key="1">
    <citation type="submission" date="2014-12" db="EMBL/GenBank/DDBJ databases">
        <title>Partial genome sequence of Streptococcus constellatus KCOM 1650 (= ChDC B144).</title>
        <authorList>
            <person name="Kook J.-K."/>
            <person name="Park S.-N."/>
            <person name="Lim Y.K."/>
            <person name="Jo E."/>
        </authorList>
    </citation>
    <scope>NUCLEOTIDE SEQUENCE [LARGE SCALE GENOMIC DNA]</scope>
    <source>
        <strain evidence="1 2">KCOM 1650</strain>
    </source>
</reference>
<dbReference type="AlphaFoldDB" id="A0A0C1HUX6"/>